<keyword evidence="2 6" id="KW-0812">Transmembrane</keyword>
<dbReference type="AlphaFoldDB" id="A0A2S6IIU0"/>
<keyword evidence="4 6" id="KW-0472">Membrane</keyword>
<proteinExistence type="predicted"/>
<feature type="compositionally biased region" description="Low complexity" evidence="5">
    <location>
        <begin position="21"/>
        <end position="73"/>
    </location>
</feature>
<evidence type="ECO:0000313" key="8">
    <source>
        <dbReference type="Proteomes" id="UP000239485"/>
    </source>
</evidence>
<protein>
    <recommendedName>
        <fullName evidence="9">Tic20 family protein</fullName>
    </recommendedName>
</protein>
<evidence type="ECO:0000256" key="4">
    <source>
        <dbReference type="ARBA" id="ARBA00023136"/>
    </source>
</evidence>
<dbReference type="EMBL" id="PTJD01000008">
    <property type="protein sequence ID" value="PPK94144.1"/>
    <property type="molecule type" value="Genomic_DNA"/>
</dbReference>
<organism evidence="7 8">
    <name type="scientific">Kineococcus xinjiangensis</name>
    <dbReference type="NCBI Taxonomy" id="512762"/>
    <lineage>
        <taxon>Bacteria</taxon>
        <taxon>Bacillati</taxon>
        <taxon>Actinomycetota</taxon>
        <taxon>Actinomycetes</taxon>
        <taxon>Kineosporiales</taxon>
        <taxon>Kineosporiaceae</taxon>
        <taxon>Kineococcus</taxon>
    </lineage>
</organism>
<feature type="transmembrane region" description="Helical" evidence="6">
    <location>
        <begin position="146"/>
        <end position="169"/>
    </location>
</feature>
<evidence type="ECO:0000313" key="7">
    <source>
        <dbReference type="EMBL" id="PPK94144.1"/>
    </source>
</evidence>
<feature type="transmembrane region" description="Helical" evidence="6">
    <location>
        <begin position="89"/>
        <end position="111"/>
    </location>
</feature>
<evidence type="ECO:0000256" key="2">
    <source>
        <dbReference type="ARBA" id="ARBA00022692"/>
    </source>
</evidence>
<dbReference type="InterPro" id="IPR019109">
    <property type="entry name" value="MamF_MmsF"/>
</dbReference>
<evidence type="ECO:0000256" key="5">
    <source>
        <dbReference type="SAM" id="MobiDB-lite"/>
    </source>
</evidence>
<keyword evidence="8" id="KW-1185">Reference proteome</keyword>
<keyword evidence="3 6" id="KW-1133">Transmembrane helix</keyword>
<comment type="subcellular location">
    <subcellularLocation>
        <location evidence="1">Membrane</location>
        <topology evidence="1">Multi-pass membrane protein</topology>
    </subcellularLocation>
</comment>
<name>A0A2S6IIU0_9ACTN</name>
<accession>A0A2S6IIU0</accession>
<comment type="caution">
    <text evidence="7">The sequence shown here is derived from an EMBL/GenBank/DDBJ whole genome shotgun (WGS) entry which is preliminary data.</text>
</comment>
<evidence type="ECO:0008006" key="9">
    <source>
        <dbReference type="Google" id="ProtNLM"/>
    </source>
</evidence>
<reference evidence="7 8" key="1">
    <citation type="submission" date="2018-02" db="EMBL/GenBank/DDBJ databases">
        <title>Genomic Encyclopedia of Archaeal and Bacterial Type Strains, Phase II (KMG-II): from individual species to whole genera.</title>
        <authorList>
            <person name="Goeker M."/>
        </authorList>
    </citation>
    <scope>NUCLEOTIDE SEQUENCE [LARGE SCALE GENOMIC DNA]</scope>
    <source>
        <strain evidence="7 8">DSM 22857</strain>
    </source>
</reference>
<evidence type="ECO:0000256" key="6">
    <source>
        <dbReference type="SAM" id="Phobius"/>
    </source>
</evidence>
<dbReference type="Pfam" id="PF09685">
    <property type="entry name" value="MamF_MmsF"/>
    <property type="match status" value="1"/>
</dbReference>
<dbReference type="OrthoDB" id="9808930at2"/>
<dbReference type="Proteomes" id="UP000239485">
    <property type="component" value="Unassembled WGS sequence"/>
</dbReference>
<dbReference type="RefSeq" id="WP_104433105.1">
    <property type="nucleotide sequence ID" value="NZ_PTJD01000008.1"/>
</dbReference>
<sequence length="187" mass="19908">MSDSSPTPGPNFDKPGRPPEHGGQPPYGQPPQYGQPPHGQAPQGQYGQPAQHGQPQYGQAPQGQYGQPAQYGAGPYGQPPVSPADERTWATLTHIGGIFFSFIPALVVYLVFKDRSGFLRGHAATALNFQIIILIAWIVSASLTTVLIGFLLMPLVGIAYLVFPILAAVAANRGAAYRYPATPQMVS</sequence>
<gene>
    <name evidence="7" type="ORF">CLV92_10842</name>
</gene>
<feature type="region of interest" description="Disordered" evidence="5">
    <location>
        <begin position="1"/>
        <end position="82"/>
    </location>
</feature>
<evidence type="ECO:0000256" key="1">
    <source>
        <dbReference type="ARBA" id="ARBA00004141"/>
    </source>
</evidence>
<feature type="transmembrane region" description="Helical" evidence="6">
    <location>
        <begin position="123"/>
        <end position="140"/>
    </location>
</feature>
<evidence type="ECO:0000256" key="3">
    <source>
        <dbReference type="ARBA" id="ARBA00022989"/>
    </source>
</evidence>